<reference evidence="5 6" key="1">
    <citation type="submission" date="2017-10" db="EMBL/GenBank/DDBJ databases">
        <title>Development of genomic resources for the powdery mildew, Erysiphe pulchra.</title>
        <authorList>
            <person name="Wadl P.A."/>
            <person name="Mack B.M."/>
            <person name="Moore G."/>
            <person name="Beltz S.B."/>
        </authorList>
    </citation>
    <scope>NUCLEOTIDE SEQUENCE [LARGE SCALE GENOMIC DNA]</scope>
    <source>
        <strain evidence="5">Cflorida</strain>
    </source>
</reference>
<evidence type="ECO:0000256" key="2">
    <source>
        <dbReference type="ARBA" id="ARBA00023253"/>
    </source>
</evidence>
<dbReference type="CDD" id="cd11296">
    <property type="entry name" value="O-FucT_like"/>
    <property type="match status" value="1"/>
</dbReference>
<evidence type="ECO:0000256" key="3">
    <source>
        <dbReference type="ARBA" id="ARBA00023277"/>
    </source>
</evidence>
<keyword evidence="4" id="KW-1133">Transmembrane helix</keyword>
<keyword evidence="3" id="KW-0119">Carbohydrate metabolism</keyword>
<keyword evidence="6" id="KW-1185">Reference proteome</keyword>
<keyword evidence="4" id="KW-0472">Membrane</keyword>
<dbReference type="InterPro" id="IPR019378">
    <property type="entry name" value="GDP-Fuc_O-FucTrfase"/>
</dbReference>
<accession>A0A2S4PUV8</accession>
<dbReference type="GO" id="GO:0006004">
    <property type="term" value="P:fucose metabolic process"/>
    <property type="evidence" value="ECO:0007669"/>
    <property type="project" value="UniProtKB-KW"/>
</dbReference>
<keyword evidence="2" id="KW-0294">Fucose metabolism</keyword>
<dbReference type="Proteomes" id="UP000237438">
    <property type="component" value="Unassembled WGS sequence"/>
</dbReference>
<evidence type="ECO:0008006" key="7">
    <source>
        <dbReference type="Google" id="ProtNLM"/>
    </source>
</evidence>
<evidence type="ECO:0000256" key="1">
    <source>
        <dbReference type="ARBA" id="ARBA00022679"/>
    </source>
</evidence>
<comment type="caution">
    <text evidence="5">The sequence shown here is derived from an EMBL/GenBank/DDBJ whole genome shotgun (WGS) entry which is preliminary data.</text>
</comment>
<gene>
    <name evidence="5" type="ORF">EPUL_004984</name>
</gene>
<dbReference type="EMBL" id="PEDP01000490">
    <property type="protein sequence ID" value="POS85822.1"/>
    <property type="molecule type" value="Genomic_DNA"/>
</dbReference>
<evidence type="ECO:0000313" key="5">
    <source>
        <dbReference type="EMBL" id="POS85822.1"/>
    </source>
</evidence>
<evidence type="ECO:0000313" key="6">
    <source>
        <dbReference type="Proteomes" id="UP000237438"/>
    </source>
</evidence>
<evidence type="ECO:0000256" key="4">
    <source>
        <dbReference type="SAM" id="Phobius"/>
    </source>
</evidence>
<proteinExistence type="predicted"/>
<organism evidence="5 6">
    <name type="scientific">Erysiphe pulchra</name>
    <dbReference type="NCBI Taxonomy" id="225359"/>
    <lineage>
        <taxon>Eukaryota</taxon>
        <taxon>Fungi</taxon>
        <taxon>Dikarya</taxon>
        <taxon>Ascomycota</taxon>
        <taxon>Pezizomycotina</taxon>
        <taxon>Leotiomycetes</taxon>
        <taxon>Erysiphales</taxon>
        <taxon>Erysiphaceae</taxon>
        <taxon>Erysiphe</taxon>
    </lineage>
</organism>
<sequence length="510" mass="58666">MIASSANKLQKCCFEIVNGAMRYGKYRYVVAAVLAFNILLIYNPFIKLRLNPFKLSTYRGHHEPWILSDFNLSSEESVVGINLHNGTITTRPKSSPYHPTDLSLYPELGPPKRKPLLNIHDYDFNGPYVGWPLGRVCNETKQTPGLVFLCDNNSGGIGNIRNFILTCIRYAIQAGASGLVLPKIQQRSDKNLANIFTTGFRPFYYFFDEQHFKYAMSTFCPQIVLYDEVTDIPNATHLKQIVNFYPKSLNIDFDGCDERGVNRHLDKFRLKFDQWLLKKNYSINADEPATVRLKWATFFEWPIYRDGPEFANTFGDLLRIRSDIRQLAAATIRELSISMGLKPNPYAIEASFLGAHLRTESDALSFWPKFDQQSDGYLNAAKTRKLDYIYLASGNMTDSRRFTARALKMYDIKVFTKNDLLQGQEELAALQSLSWDQQGLVDYLVLQKSKYFTGCSFSSFAMNVAVKRHSMTDGIYTRQWISPGDKYSWLVGPFESWYGDWMFMLECLWP</sequence>
<name>A0A2S4PUV8_9PEZI</name>
<keyword evidence="1" id="KW-0808">Transferase</keyword>
<feature type="transmembrane region" description="Helical" evidence="4">
    <location>
        <begin position="28"/>
        <end position="46"/>
    </location>
</feature>
<dbReference type="OrthoDB" id="20368at2759"/>
<dbReference type="Pfam" id="PF10250">
    <property type="entry name" value="O-FucT"/>
    <property type="match status" value="1"/>
</dbReference>
<dbReference type="GO" id="GO:0016740">
    <property type="term" value="F:transferase activity"/>
    <property type="evidence" value="ECO:0007669"/>
    <property type="project" value="UniProtKB-KW"/>
</dbReference>
<protein>
    <recommendedName>
        <fullName evidence="7">Alternative oxidase</fullName>
    </recommendedName>
</protein>
<dbReference type="Gene3D" id="3.40.50.11350">
    <property type="match status" value="1"/>
</dbReference>
<dbReference type="AlphaFoldDB" id="A0A2S4PUV8"/>
<keyword evidence="4" id="KW-0812">Transmembrane</keyword>